<evidence type="ECO:0000313" key="4">
    <source>
        <dbReference type="EMBL" id="OWT62070.1"/>
    </source>
</evidence>
<keyword evidence="1 4" id="KW-0808">Transferase</keyword>
<evidence type="ECO:0000256" key="2">
    <source>
        <dbReference type="ARBA" id="ARBA00023315"/>
    </source>
</evidence>
<dbReference type="AlphaFoldDB" id="A0A225MQ67"/>
<gene>
    <name evidence="4" type="ORF">CEY11_09720</name>
</gene>
<dbReference type="PROSITE" id="PS51186">
    <property type="entry name" value="GNAT"/>
    <property type="match status" value="1"/>
</dbReference>
<keyword evidence="5" id="KW-1185">Reference proteome</keyword>
<name>A0A225MQ67_9BURK</name>
<dbReference type="Gene3D" id="3.40.630.30">
    <property type="match status" value="1"/>
</dbReference>
<reference evidence="5" key="1">
    <citation type="submission" date="2017-06" db="EMBL/GenBank/DDBJ databases">
        <title>Herbaspirillum phytohormonus sp. nov., isolated from the root nodule of Robinia pseudoacacia in lead-zinc mine.</title>
        <authorList>
            <person name="Fan M."/>
            <person name="Lin Y."/>
        </authorList>
    </citation>
    <scope>NUCLEOTIDE SEQUENCE [LARGE SCALE GENOMIC DNA]</scope>
    <source>
        <strain evidence="5">SC-089</strain>
    </source>
</reference>
<accession>A0A225MQ67</accession>
<dbReference type="SUPFAM" id="SSF55729">
    <property type="entry name" value="Acyl-CoA N-acyltransferases (Nat)"/>
    <property type="match status" value="1"/>
</dbReference>
<protein>
    <submittedName>
        <fullName evidence="4">GNAT family N-acetyltransferase</fullName>
    </submittedName>
</protein>
<dbReference type="InterPro" id="IPR000182">
    <property type="entry name" value="GNAT_dom"/>
</dbReference>
<dbReference type="OrthoDB" id="9805924at2"/>
<dbReference type="Pfam" id="PF00583">
    <property type="entry name" value="Acetyltransf_1"/>
    <property type="match status" value="1"/>
</dbReference>
<organism evidence="4 5">
    <name type="scientific">Candidimonas nitroreducens</name>
    <dbReference type="NCBI Taxonomy" id="683354"/>
    <lineage>
        <taxon>Bacteria</taxon>
        <taxon>Pseudomonadati</taxon>
        <taxon>Pseudomonadota</taxon>
        <taxon>Betaproteobacteria</taxon>
        <taxon>Burkholderiales</taxon>
        <taxon>Alcaligenaceae</taxon>
        <taxon>Candidimonas</taxon>
    </lineage>
</organism>
<evidence type="ECO:0000259" key="3">
    <source>
        <dbReference type="PROSITE" id="PS51186"/>
    </source>
</evidence>
<proteinExistence type="predicted"/>
<sequence>MNQAHSNDSPREAAAIRHAETEQELRACFPVMHELRPQLTDEEDLLQRIQRMRGQGYQLLAAWRGHKPLALAGYRLQENLIYGRFLYVDDLIVTQASRGQRLGAQLLQYLRAQAHKAGCDALVLDTALSNALGQRFYFRQGLLTRAIRFSVPVAETA</sequence>
<evidence type="ECO:0000313" key="5">
    <source>
        <dbReference type="Proteomes" id="UP000214603"/>
    </source>
</evidence>
<dbReference type="InterPro" id="IPR016181">
    <property type="entry name" value="Acyl_CoA_acyltransferase"/>
</dbReference>
<dbReference type="PANTHER" id="PTHR43877">
    <property type="entry name" value="AMINOALKYLPHOSPHONATE N-ACETYLTRANSFERASE-RELATED-RELATED"/>
    <property type="match status" value="1"/>
</dbReference>
<dbReference type="GO" id="GO:0016747">
    <property type="term" value="F:acyltransferase activity, transferring groups other than amino-acyl groups"/>
    <property type="evidence" value="ECO:0007669"/>
    <property type="project" value="InterPro"/>
</dbReference>
<dbReference type="EMBL" id="NJIH01000004">
    <property type="protein sequence ID" value="OWT62070.1"/>
    <property type="molecule type" value="Genomic_DNA"/>
</dbReference>
<dbReference type="CDD" id="cd04301">
    <property type="entry name" value="NAT_SF"/>
    <property type="match status" value="1"/>
</dbReference>
<dbReference type="RefSeq" id="WP_088603158.1">
    <property type="nucleotide sequence ID" value="NZ_NJIH01000004.1"/>
</dbReference>
<comment type="caution">
    <text evidence="4">The sequence shown here is derived from an EMBL/GenBank/DDBJ whole genome shotgun (WGS) entry which is preliminary data.</text>
</comment>
<keyword evidence="2" id="KW-0012">Acyltransferase</keyword>
<dbReference type="Proteomes" id="UP000214603">
    <property type="component" value="Unassembled WGS sequence"/>
</dbReference>
<feature type="domain" description="N-acetyltransferase" evidence="3">
    <location>
        <begin position="14"/>
        <end position="154"/>
    </location>
</feature>
<dbReference type="PANTHER" id="PTHR43877:SF2">
    <property type="entry name" value="AMINOALKYLPHOSPHONATE N-ACETYLTRANSFERASE-RELATED"/>
    <property type="match status" value="1"/>
</dbReference>
<dbReference type="InterPro" id="IPR050832">
    <property type="entry name" value="Bact_Acetyltransf"/>
</dbReference>
<evidence type="ECO:0000256" key="1">
    <source>
        <dbReference type="ARBA" id="ARBA00022679"/>
    </source>
</evidence>